<evidence type="ECO:0000313" key="3">
    <source>
        <dbReference type="WBParaSite" id="GPUH_0000489501-mRNA-1"/>
    </source>
</evidence>
<organism evidence="3">
    <name type="scientific">Gongylonema pulchrum</name>
    <dbReference type="NCBI Taxonomy" id="637853"/>
    <lineage>
        <taxon>Eukaryota</taxon>
        <taxon>Metazoa</taxon>
        <taxon>Ecdysozoa</taxon>
        <taxon>Nematoda</taxon>
        <taxon>Chromadorea</taxon>
        <taxon>Rhabditida</taxon>
        <taxon>Spirurina</taxon>
        <taxon>Spiruromorpha</taxon>
        <taxon>Spiruroidea</taxon>
        <taxon>Gongylonematidae</taxon>
        <taxon>Gongylonema</taxon>
    </lineage>
</organism>
<reference evidence="3" key="1">
    <citation type="submission" date="2016-06" db="UniProtKB">
        <authorList>
            <consortium name="WormBaseParasite"/>
        </authorList>
    </citation>
    <scope>IDENTIFICATION</scope>
</reference>
<dbReference type="WBParaSite" id="GPUH_0000489501-mRNA-1">
    <property type="protein sequence ID" value="GPUH_0000489501-mRNA-1"/>
    <property type="gene ID" value="GPUH_0000489501"/>
</dbReference>
<protein>
    <submittedName>
        <fullName evidence="1 3">Uncharacterized protein</fullName>
    </submittedName>
</protein>
<gene>
    <name evidence="1" type="ORF">GPUH_LOCUS4887</name>
</gene>
<dbReference type="EMBL" id="UYRT01009687">
    <property type="protein sequence ID" value="VDK47884.1"/>
    <property type="molecule type" value="Genomic_DNA"/>
</dbReference>
<proteinExistence type="predicted"/>
<keyword evidence="2" id="KW-1185">Reference proteome</keyword>
<sequence>MGRCDTQSLLSKIRASEKKRLECEAQQEDDARNPGSSNSAIAKMNSIVKCHANTNSPIVHIDANSSPPSCTDLAELSQCSGRTTAAGRDFEKQKGDFTTAASTCTISAVAAAAITAPLCLHLAKHSVIRANLLSPLSFDDLNYSTKPILKLFSKANANQLL</sequence>
<evidence type="ECO:0000313" key="2">
    <source>
        <dbReference type="Proteomes" id="UP000271098"/>
    </source>
</evidence>
<accession>A0A183D847</accession>
<reference evidence="1 2" key="2">
    <citation type="submission" date="2018-11" db="EMBL/GenBank/DDBJ databases">
        <authorList>
            <consortium name="Pathogen Informatics"/>
        </authorList>
    </citation>
    <scope>NUCLEOTIDE SEQUENCE [LARGE SCALE GENOMIC DNA]</scope>
</reference>
<evidence type="ECO:0000313" key="1">
    <source>
        <dbReference type="EMBL" id="VDK47884.1"/>
    </source>
</evidence>
<dbReference type="AlphaFoldDB" id="A0A183D847"/>
<name>A0A183D847_9BILA</name>
<dbReference type="Proteomes" id="UP000271098">
    <property type="component" value="Unassembled WGS sequence"/>
</dbReference>